<organism evidence="1 2">
    <name type="scientific">Gordonia hankookensis</name>
    <dbReference type="NCBI Taxonomy" id="589403"/>
    <lineage>
        <taxon>Bacteria</taxon>
        <taxon>Bacillati</taxon>
        <taxon>Actinomycetota</taxon>
        <taxon>Actinomycetes</taxon>
        <taxon>Mycobacteriales</taxon>
        <taxon>Gordoniaceae</taxon>
        <taxon>Gordonia</taxon>
    </lineage>
</organism>
<comment type="caution">
    <text evidence="1">The sequence shown here is derived from an EMBL/GenBank/DDBJ whole genome shotgun (WGS) entry which is preliminary data.</text>
</comment>
<accession>A0ABR7W619</accession>
<gene>
    <name evidence="1" type="ORF">IDF66_01680</name>
</gene>
<keyword evidence="2" id="KW-1185">Reference proteome</keyword>
<evidence type="ECO:0000313" key="1">
    <source>
        <dbReference type="EMBL" id="MBD1318281.1"/>
    </source>
</evidence>
<dbReference type="InterPro" id="IPR047975">
    <property type="entry name" value="Heme_bind_FMP"/>
</dbReference>
<proteinExistence type="predicted"/>
<dbReference type="NCBIfam" id="NF040572">
    <property type="entry name" value="heme_bind_FMP"/>
    <property type="match status" value="1"/>
</dbReference>
<sequence length="344" mass="37366">MTPSTADIHQRTIGIARSGDEDLGPLAMLPGVWANCGSTGDALVGRGWNLIALPHIGAGRPDYRVLLNQFNERLEFSLVDKNVPNRGVRRNDPSGLPNANTDQQVGTLDYEQSIEQIASADNLGTDLAGKRGDAIHHEPGLFLYMQNETEPGPNIGRLATVPHGDAVLALGKHIPNDHVVAGMPAIAPVDVFPIGVPAGSGYLAPYQFFIDSPFQGDNASFDISKVSDMMNSVNSAVEIERTTILSLDTETDGGISNIPFVVKQADATSMTSTFWIQELTEKDNDGHPRLRLQYLQIVMLDFFDRIDGTEGLIRWPHVSFNTMEKISNTPDAGYGALKVWSSDE</sequence>
<name>A0ABR7W619_9ACTN</name>
<reference evidence="1 2" key="1">
    <citation type="submission" date="2020-09" db="EMBL/GenBank/DDBJ databases">
        <title>Novel species in genus Gordonia.</title>
        <authorList>
            <person name="Zhang G."/>
        </authorList>
    </citation>
    <scope>NUCLEOTIDE SEQUENCE [LARGE SCALE GENOMIC DNA]</scope>
    <source>
        <strain evidence="1 2">ON-33</strain>
    </source>
</reference>
<dbReference type="EMBL" id="JACWMS010000001">
    <property type="protein sequence ID" value="MBD1318281.1"/>
    <property type="molecule type" value="Genomic_DNA"/>
</dbReference>
<protein>
    <submittedName>
        <fullName evidence="1">Uncharacterized protein</fullName>
    </submittedName>
</protein>
<dbReference type="Proteomes" id="UP000602395">
    <property type="component" value="Unassembled WGS sequence"/>
</dbReference>
<evidence type="ECO:0000313" key="2">
    <source>
        <dbReference type="Proteomes" id="UP000602395"/>
    </source>
</evidence>